<dbReference type="SMART" id="SM00091">
    <property type="entry name" value="PAS"/>
    <property type="match status" value="1"/>
</dbReference>
<dbReference type="Pfam" id="PF13426">
    <property type="entry name" value="PAS_9"/>
    <property type="match status" value="1"/>
</dbReference>
<comment type="catalytic activity">
    <reaction evidence="2">
        <text>2 GTP = 3',3'-c-di-GMP + 2 diphosphate</text>
        <dbReference type="Rhea" id="RHEA:24898"/>
        <dbReference type="ChEBI" id="CHEBI:33019"/>
        <dbReference type="ChEBI" id="CHEBI:37565"/>
        <dbReference type="ChEBI" id="CHEBI:58805"/>
        <dbReference type="EC" id="2.7.7.65"/>
    </reaction>
</comment>
<feature type="domain" description="PAS" evidence="3">
    <location>
        <begin position="1"/>
        <end position="47"/>
    </location>
</feature>
<name>Q314H8_OLEA2</name>
<keyword evidence="6" id="KW-1185">Reference proteome</keyword>
<dbReference type="eggNOG" id="COG3706">
    <property type="taxonomic scope" value="Bacteria"/>
</dbReference>
<evidence type="ECO:0000256" key="1">
    <source>
        <dbReference type="ARBA" id="ARBA00012528"/>
    </source>
</evidence>
<dbReference type="InterPro" id="IPR035965">
    <property type="entry name" value="PAS-like_dom_sf"/>
</dbReference>
<dbReference type="InterPro" id="IPR050469">
    <property type="entry name" value="Diguanylate_Cyclase"/>
</dbReference>
<gene>
    <name evidence="5" type="ordered locus">Dde_0867</name>
</gene>
<dbReference type="InterPro" id="IPR000160">
    <property type="entry name" value="GGDEF_dom"/>
</dbReference>
<protein>
    <recommendedName>
        <fullName evidence="1">diguanylate cyclase</fullName>
        <ecNumber evidence="1">2.7.7.65</ecNumber>
    </recommendedName>
</protein>
<feature type="domain" description="GGDEF" evidence="4">
    <location>
        <begin position="167"/>
        <end position="299"/>
    </location>
</feature>
<evidence type="ECO:0000313" key="6">
    <source>
        <dbReference type="Proteomes" id="UP000002710"/>
    </source>
</evidence>
<dbReference type="CDD" id="cd00130">
    <property type="entry name" value="PAS"/>
    <property type="match status" value="1"/>
</dbReference>
<dbReference type="HOGENOM" id="CLU_000445_11_4_7"/>
<accession>Q314H8</accession>
<evidence type="ECO:0000256" key="2">
    <source>
        <dbReference type="ARBA" id="ARBA00034247"/>
    </source>
</evidence>
<dbReference type="AlphaFoldDB" id="Q314H8"/>
<dbReference type="SUPFAM" id="SSF55785">
    <property type="entry name" value="PYP-like sensor domain (PAS domain)"/>
    <property type="match status" value="1"/>
</dbReference>
<sequence length="312" mass="34902">MERFYRELLDTLTDGIYFVTSSGKITYWNKSAERLSGYAASEVVGKSCGDNVLRHVDDCGTPLCLTGCPLAATLRDSKIREARVYMHHKQGYRVPVLVRTFPMADAQGNSIGAVEVFTDDSKNINFKKEMEELRREVLTDPLTEVGNRRYAEIILERMQVSMNDVGSPYAVIFVDIDLFKDVNDTWGHIVGDNVLKMVAKTIESSLRPLDAVCRWGGEEFIICVPGATKDGVMQLMERLRMLVQESWIMHEQHKIAVTASFGAAICSQGESSESVAQRADEQLYLSKNTGRNCVHLDGVRGEQCSRPSCRCA</sequence>
<dbReference type="RefSeq" id="WP_011366919.1">
    <property type="nucleotide sequence ID" value="NC_007519.1"/>
</dbReference>
<dbReference type="NCBIfam" id="TIGR00254">
    <property type="entry name" value="GGDEF"/>
    <property type="match status" value="1"/>
</dbReference>
<dbReference type="FunFam" id="3.30.70.270:FF:000001">
    <property type="entry name" value="Diguanylate cyclase domain protein"/>
    <property type="match status" value="1"/>
</dbReference>
<evidence type="ECO:0000259" key="4">
    <source>
        <dbReference type="PROSITE" id="PS50887"/>
    </source>
</evidence>
<dbReference type="KEGG" id="dde:Dde_0867"/>
<dbReference type="InterPro" id="IPR000014">
    <property type="entry name" value="PAS"/>
</dbReference>
<dbReference type="PANTHER" id="PTHR45138:SF9">
    <property type="entry name" value="DIGUANYLATE CYCLASE DGCM-RELATED"/>
    <property type="match status" value="1"/>
</dbReference>
<evidence type="ECO:0000259" key="3">
    <source>
        <dbReference type="PROSITE" id="PS50112"/>
    </source>
</evidence>
<dbReference type="GO" id="GO:0052621">
    <property type="term" value="F:diguanylate cyclase activity"/>
    <property type="evidence" value="ECO:0007669"/>
    <property type="project" value="UniProtKB-EC"/>
</dbReference>
<dbReference type="SUPFAM" id="SSF55073">
    <property type="entry name" value="Nucleotide cyclase"/>
    <property type="match status" value="1"/>
</dbReference>
<dbReference type="NCBIfam" id="TIGR00229">
    <property type="entry name" value="sensory_box"/>
    <property type="match status" value="1"/>
</dbReference>
<dbReference type="STRING" id="207559.Dde_0867"/>
<dbReference type="SMART" id="SM00267">
    <property type="entry name" value="GGDEF"/>
    <property type="match status" value="1"/>
</dbReference>
<dbReference type="Pfam" id="PF00990">
    <property type="entry name" value="GGDEF"/>
    <property type="match status" value="1"/>
</dbReference>
<dbReference type="EC" id="2.7.7.65" evidence="1"/>
<organism evidence="5 6">
    <name type="scientific">Oleidesulfovibrio alaskensis (strain ATCC BAA-1058 / DSM 17464 / G20)</name>
    <name type="common">Desulfovibrio alaskensis</name>
    <dbReference type="NCBI Taxonomy" id="207559"/>
    <lineage>
        <taxon>Bacteria</taxon>
        <taxon>Pseudomonadati</taxon>
        <taxon>Thermodesulfobacteriota</taxon>
        <taxon>Desulfovibrionia</taxon>
        <taxon>Desulfovibrionales</taxon>
        <taxon>Desulfovibrionaceae</taxon>
        <taxon>Oleidesulfovibrio</taxon>
    </lineage>
</organism>
<dbReference type="Gene3D" id="3.30.450.20">
    <property type="entry name" value="PAS domain"/>
    <property type="match status" value="1"/>
</dbReference>
<reference evidence="5 6" key="1">
    <citation type="journal article" date="2011" name="J. Bacteriol.">
        <title>Complete genome sequence and updated annotation of Desulfovibrio alaskensis G20.</title>
        <authorList>
            <person name="Hauser L.J."/>
            <person name="Land M.L."/>
            <person name="Brown S.D."/>
            <person name="Larimer F."/>
            <person name="Keller K.L."/>
            <person name="Rapp-Giles B.J."/>
            <person name="Price M.N."/>
            <person name="Lin M."/>
            <person name="Bruce D.C."/>
            <person name="Detter J.C."/>
            <person name="Tapia R."/>
            <person name="Han C.S."/>
            <person name="Goodwin L.A."/>
            <person name="Cheng J.F."/>
            <person name="Pitluck S."/>
            <person name="Copeland A."/>
            <person name="Lucas S."/>
            <person name="Nolan M."/>
            <person name="Lapidus A.L."/>
            <person name="Palumbo A.V."/>
            <person name="Wall J.D."/>
        </authorList>
    </citation>
    <scope>NUCLEOTIDE SEQUENCE [LARGE SCALE GENOMIC DNA]</scope>
    <source>
        <strain evidence="6">ATCC BAA 1058 / DSM 17464 / G20</strain>
    </source>
</reference>
<dbReference type="PROSITE" id="PS50887">
    <property type="entry name" value="GGDEF"/>
    <property type="match status" value="1"/>
</dbReference>
<dbReference type="Proteomes" id="UP000002710">
    <property type="component" value="Chromosome"/>
</dbReference>
<dbReference type="InterPro" id="IPR043128">
    <property type="entry name" value="Rev_trsase/Diguanyl_cyclase"/>
</dbReference>
<dbReference type="InterPro" id="IPR029787">
    <property type="entry name" value="Nucleotide_cyclase"/>
</dbReference>
<dbReference type="CDD" id="cd01949">
    <property type="entry name" value="GGDEF"/>
    <property type="match status" value="1"/>
</dbReference>
<dbReference type="PANTHER" id="PTHR45138">
    <property type="entry name" value="REGULATORY COMPONENTS OF SENSORY TRANSDUCTION SYSTEM"/>
    <property type="match status" value="1"/>
</dbReference>
<proteinExistence type="predicted"/>
<dbReference type="Gene3D" id="3.30.70.270">
    <property type="match status" value="1"/>
</dbReference>
<dbReference type="PROSITE" id="PS50112">
    <property type="entry name" value="PAS"/>
    <property type="match status" value="1"/>
</dbReference>
<evidence type="ECO:0000313" key="5">
    <source>
        <dbReference type="EMBL" id="ABB37668.1"/>
    </source>
</evidence>
<dbReference type="EMBL" id="CP000112">
    <property type="protein sequence ID" value="ABB37668.1"/>
    <property type="molecule type" value="Genomic_DNA"/>
</dbReference>